<dbReference type="AlphaFoldDB" id="M0CZZ7"/>
<gene>
    <name evidence="2" type="ORF">C474_15839</name>
</gene>
<feature type="region of interest" description="Disordered" evidence="1">
    <location>
        <begin position="241"/>
        <end position="289"/>
    </location>
</feature>
<name>M0CZZ7_HALPD</name>
<dbReference type="RefSeq" id="WP_008388473.1">
    <property type="nucleotide sequence ID" value="NZ_AOIV01000038.1"/>
</dbReference>
<dbReference type="Gene3D" id="1.10.10.10">
    <property type="entry name" value="Winged helix-like DNA-binding domain superfamily/Winged helix DNA-binding domain"/>
    <property type="match status" value="1"/>
</dbReference>
<comment type="caution">
    <text evidence="2">The sequence shown here is derived from an EMBL/GenBank/DDBJ whole genome shotgun (WGS) entry which is preliminary data.</text>
</comment>
<protein>
    <submittedName>
        <fullName evidence="2">Uncharacterized protein</fullName>
    </submittedName>
</protein>
<sequence length="289" mass="31323">MTTDLDTSDLAVLVALRDDGPATPTEVRTAVREDLSTETVEERLSNLVEGGLVAEADGNGYELTPSGRRLLRTESGDEASRPDVPAAVERAIEEVDRRPDVEDALARAVAFLRNWGSATADEIIDAAYSETDAEYDDGEQWWSELVDPFGALPGIVPPSSEGGEWRYDEDELSSDDADETANVTNEGSDGRSVLNDDDRFGSAKHALEREAANDAEATAFAAAFEALVDAEGVTTAELAERAEAETGSSVDADRLADALESVPGARREGERWRYDRDERFWDDGESTEN</sequence>
<organism evidence="2 3">
    <name type="scientific">Halogeometricum pallidum JCM 14848</name>
    <dbReference type="NCBI Taxonomy" id="1227487"/>
    <lineage>
        <taxon>Archaea</taxon>
        <taxon>Methanobacteriati</taxon>
        <taxon>Methanobacteriota</taxon>
        <taxon>Stenosarchaea group</taxon>
        <taxon>Halobacteria</taxon>
        <taxon>Halobacteriales</taxon>
        <taxon>Haloferacaceae</taxon>
        <taxon>Halogeometricum</taxon>
    </lineage>
</organism>
<evidence type="ECO:0000256" key="1">
    <source>
        <dbReference type="SAM" id="MobiDB-lite"/>
    </source>
</evidence>
<evidence type="ECO:0000313" key="3">
    <source>
        <dbReference type="Proteomes" id="UP000011513"/>
    </source>
</evidence>
<reference evidence="2 3" key="1">
    <citation type="journal article" date="2014" name="PLoS Genet.">
        <title>Phylogenetically driven sequencing of extremely halophilic archaea reveals strategies for static and dynamic osmo-response.</title>
        <authorList>
            <person name="Becker E.A."/>
            <person name="Seitzer P.M."/>
            <person name="Tritt A."/>
            <person name="Larsen D."/>
            <person name="Krusor M."/>
            <person name="Yao A.I."/>
            <person name="Wu D."/>
            <person name="Madern D."/>
            <person name="Eisen J.A."/>
            <person name="Darling A.E."/>
            <person name="Facciotti M.T."/>
        </authorList>
    </citation>
    <scope>NUCLEOTIDE SEQUENCE [LARGE SCALE GENOMIC DNA]</scope>
    <source>
        <strain evidence="2 3">JCM 14848</strain>
    </source>
</reference>
<dbReference type="InterPro" id="IPR036388">
    <property type="entry name" value="WH-like_DNA-bd_sf"/>
</dbReference>
<dbReference type="OrthoDB" id="270078at2157"/>
<dbReference type="EMBL" id="AOIV01000038">
    <property type="protein sequence ID" value="ELZ27987.1"/>
    <property type="molecule type" value="Genomic_DNA"/>
</dbReference>
<dbReference type="eggNOG" id="ENOG502N5FF">
    <property type="taxonomic scope" value="Archaea"/>
</dbReference>
<feature type="compositionally biased region" description="Acidic residues" evidence="1">
    <location>
        <begin position="167"/>
        <end position="179"/>
    </location>
</feature>
<accession>M0CZZ7</accession>
<feature type="compositionally biased region" description="Basic and acidic residues" evidence="1">
    <location>
        <begin position="265"/>
        <end position="282"/>
    </location>
</feature>
<keyword evidence="3" id="KW-1185">Reference proteome</keyword>
<dbReference type="InParanoid" id="M0CZZ7"/>
<feature type="region of interest" description="Disordered" evidence="1">
    <location>
        <begin position="63"/>
        <end position="84"/>
    </location>
</feature>
<dbReference type="SUPFAM" id="SSF46785">
    <property type="entry name" value="Winged helix' DNA-binding domain"/>
    <property type="match status" value="1"/>
</dbReference>
<feature type="region of interest" description="Disordered" evidence="1">
    <location>
        <begin position="159"/>
        <end position="197"/>
    </location>
</feature>
<evidence type="ECO:0000313" key="2">
    <source>
        <dbReference type="EMBL" id="ELZ27987.1"/>
    </source>
</evidence>
<dbReference type="InterPro" id="IPR036390">
    <property type="entry name" value="WH_DNA-bd_sf"/>
</dbReference>
<feature type="compositionally biased region" description="Basic and acidic residues" evidence="1">
    <location>
        <begin position="71"/>
        <end position="81"/>
    </location>
</feature>
<proteinExistence type="predicted"/>
<dbReference type="Proteomes" id="UP000011513">
    <property type="component" value="Unassembled WGS sequence"/>
</dbReference>